<dbReference type="GO" id="GO:0004792">
    <property type="term" value="F:thiosulfate-cyanide sulfurtransferase activity"/>
    <property type="evidence" value="ECO:0007669"/>
    <property type="project" value="TreeGrafter"/>
</dbReference>
<dbReference type="Gene3D" id="3.40.250.10">
    <property type="entry name" value="Rhodanese-like domain"/>
    <property type="match status" value="1"/>
</dbReference>
<proteinExistence type="predicted"/>
<protein>
    <recommendedName>
        <fullName evidence="1">Rhodanese domain-containing protein</fullName>
    </recommendedName>
</protein>
<dbReference type="SMART" id="SM00450">
    <property type="entry name" value="RHOD"/>
    <property type="match status" value="1"/>
</dbReference>
<dbReference type="GO" id="GO:0005739">
    <property type="term" value="C:mitochondrion"/>
    <property type="evidence" value="ECO:0007669"/>
    <property type="project" value="TreeGrafter"/>
</dbReference>
<organism evidence="2 3">
    <name type="scientific">Rhizophlyctis rosea</name>
    <dbReference type="NCBI Taxonomy" id="64517"/>
    <lineage>
        <taxon>Eukaryota</taxon>
        <taxon>Fungi</taxon>
        <taxon>Fungi incertae sedis</taxon>
        <taxon>Chytridiomycota</taxon>
        <taxon>Chytridiomycota incertae sedis</taxon>
        <taxon>Chytridiomycetes</taxon>
        <taxon>Rhizophlyctidales</taxon>
        <taxon>Rhizophlyctidaceae</taxon>
        <taxon>Rhizophlyctis</taxon>
    </lineage>
</organism>
<dbReference type="EMBL" id="JADGJD010001189">
    <property type="protein sequence ID" value="KAJ3046182.1"/>
    <property type="molecule type" value="Genomic_DNA"/>
</dbReference>
<dbReference type="Proteomes" id="UP001212841">
    <property type="component" value="Unassembled WGS sequence"/>
</dbReference>
<dbReference type="InterPro" id="IPR001763">
    <property type="entry name" value="Rhodanese-like_dom"/>
</dbReference>
<dbReference type="PROSITE" id="PS50206">
    <property type="entry name" value="RHODANESE_3"/>
    <property type="match status" value="1"/>
</dbReference>
<feature type="domain" description="Rhodanese" evidence="1">
    <location>
        <begin position="67"/>
        <end position="149"/>
    </location>
</feature>
<evidence type="ECO:0000313" key="2">
    <source>
        <dbReference type="EMBL" id="KAJ3046182.1"/>
    </source>
</evidence>
<dbReference type="AlphaFoldDB" id="A0AAD5S744"/>
<evidence type="ECO:0000313" key="3">
    <source>
        <dbReference type="Proteomes" id="UP001212841"/>
    </source>
</evidence>
<dbReference type="Pfam" id="PF00581">
    <property type="entry name" value="Rhodanese"/>
    <property type="match status" value="1"/>
</dbReference>
<name>A0AAD5S744_9FUNG</name>
<accession>A0AAD5S744</accession>
<dbReference type="PANTHER" id="PTHR44086">
    <property type="entry name" value="THIOSULFATE SULFURTRANSFERASE RDL2, MITOCHONDRIAL-RELATED"/>
    <property type="match status" value="1"/>
</dbReference>
<reference evidence="2" key="1">
    <citation type="submission" date="2020-05" db="EMBL/GenBank/DDBJ databases">
        <title>Phylogenomic resolution of chytrid fungi.</title>
        <authorList>
            <person name="Stajich J.E."/>
            <person name="Amses K."/>
            <person name="Simmons R."/>
            <person name="Seto K."/>
            <person name="Myers J."/>
            <person name="Bonds A."/>
            <person name="Quandt C.A."/>
            <person name="Barry K."/>
            <person name="Liu P."/>
            <person name="Grigoriev I."/>
            <person name="Longcore J.E."/>
            <person name="James T.Y."/>
        </authorList>
    </citation>
    <scope>NUCLEOTIDE SEQUENCE</scope>
    <source>
        <strain evidence="2">JEL0318</strain>
    </source>
</reference>
<dbReference type="PANTHER" id="PTHR44086:SF10">
    <property type="entry name" value="THIOSULFATE SULFURTRANSFERASE_RHODANESE-LIKE DOMAIN-CONTAINING PROTEIN 3"/>
    <property type="match status" value="1"/>
</dbReference>
<comment type="caution">
    <text evidence="2">The sequence shown here is derived from an EMBL/GenBank/DDBJ whole genome shotgun (WGS) entry which is preliminary data.</text>
</comment>
<sequence>MFRSTSTHLKALLTSSVRTTIRPTATLTRAVSVPTLRTFHSTHSVLQAKEDPVVSFEELQNLVEGKVKKDYVLIDVREPFEVFESGVIPTAKHIPVANLFDALRLDPETFKTTYGFSKPSQSDQVIFYCRSGRRSGIAFETANQLGFKR</sequence>
<gene>
    <name evidence="2" type="primary">HSP67BB</name>
    <name evidence="2" type="ORF">HK097_000964</name>
</gene>
<dbReference type="SUPFAM" id="SSF52821">
    <property type="entry name" value="Rhodanese/Cell cycle control phosphatase"/>
    <property type="match status" value="1"/>
</dbReference>
<dbReference type="InterPro" id="IPR036873">
    <property type="entry name" value="Rhodanese-like_dom_sf"/>
</dbReference>
<keyword evidence="3" id="KW-1185">Reference proteome</keyword>
<evidence type="ECO:0000259" key="1">
    <source>
        <dbReference type="PROSITE" id="PS50206"/>
    </source>
</evidence>